<keyword evidence="5" id="KW-0239">DNA-directed DNA polymerase</keyword>
<evidence type="ECO:0000256" key="3">
    <source>
        <dbReference type="ARBA" id="ARBA00022695"/>
    </source>
</evidence>
<dbReference type="PANTHER" id="PTHR34388">
    <property type="entry name" value="DNA POLYMERASE III SUBUNIT DELTA"/>
    <property type="match status" value="1"/>
</dbReference>
<reference evidence="9 10" key="1">
    <citation type="submission" date="2016-05" db="EMBL/GenBank/DDBJ databases">
        <title>Draft genome sequence of a porcine commensal Rothia nasimurium.</title>
        <authorList>
            <person name="Gaiser R.A."/>
            <person name="Van Baarlen P."/>
            <person name="Wells J.M."/>
        </authorList>
    </citation>
    <scope>NUCLEOTIDE SEQUENCE [LARGE SCALE GENOMIC DNA]</scope>
    <source>
        <strain evidence="9 10">PT-32</strain>
    </source>
</reference>
<dbReference type="GO" id="GO:0009360">
    <property type="term" value="C:DNA polymerase III complex"/>
    <property type="evidence" value="ECO:0007669"/>
    <property type="project" value="TreeGrafter"/>
</dbReference>
<dbReference type="InterPro" id="IPR008921">
    <property type="entry name" value="DNA_pol3_clamp-load_cplx_C"/>
</dbReference>
<protein>
    <recommendedName>
        <fullName evidence="1">DNA-directed DNA polymerase</fullName>
        <ecNumber evidence="1">2.7.7.7</ecNumber>
    </recommendedName>
</protein>
<sequence>MARSPRTRSTGSTTGWRTVTPAPVVLLYGPEEYFVSRARQRLRGLFAETNGTYELTTLSAKDYRIGQLEVVASPSLFDEPKIIEVENVAQMSEAFLTDALTYLQAPHDSTLIILHHAGGNRGKKLIDSIKANKAYPVVECKALKNERDRLDFVIHEFRATGRTIDSSAAQALAMASSDIAELASAARQLIADEPGNITVDTIDRYFGGRTEVTAFKVGDAAAAGNRREAIKLLRQALDTGSDPIPILGALAMRMRNIARVYGVRGNAHQLAGDLKMAPWQIEAAQRDSRRFAPADLARVLALLADTDAQLKGENVDSFYPLEKAVLAISQAARASS</sequence>
<dbReference type="InterPro" id="IPR027417">
    <property type="entry name" value="P-loop_NTPase"/>
</dbReference>
<keyword evidence="2" id="KW-0808">Transferase</keyword>
<dbReference type="Pfam" id="PF21694">
    <property type="entry name" value="DNA_pol3_delta_C"/>
    <property type="match status" value="1"/>
</dbReference>
<evidence type="ECO:0000259" key="8">
    <source>
        <dbReference type="Pfam" id="PF21694"/>
    </source>
</evidence>
<evidence type="ECO:0000256" key="6">
    <source>
        <dbReference type="ARBA" id="ARBA00034754"/>
    </source>
</evidence>
<comment type="caution">
    <text evidence="9">The sequence shown here is derived from an EMBL/GenBank/DDBJ whole genome shotgun (WGS) entry which is preliminary data.</text>
</comment>
<evidence type="ECO:0000313" key="10">
    <source>
        <dbReference type="Proteomes" id="UP000192359"/>
    </source>
</evidence>
<dbReference type="PANTHER" id="PTHR34388:SF1">
    <property type="entry name" value="DNA POLYMERASE III SUBUNIT DELTA"/>
    <property type="match status" value="1"/>
</dbReference>
<dbReference type="EMBL" id="LXWF01000011">
    <property type="protein sequence ID" value="ORC22015.1"/>
    <property type="molecule type" value="Genomic_DNA"/>
</dbReference>
<dbReference type="SUPFAM" id="SSF48019">
    <property type="entry name" value="post-AAA+ oligomerization domain-like"/>
    <property type="match status" value="1"/>
</dbReference>
<dbReference type="RefSeq" id="WP_083091063.1">
    <property type="nucleotide sequence ID" value="NZ_LXWF01000011.1"/>
</dbReference>
<dbReference type="Proteomes" id="UP000192359">
    <property type="component" value="Unassembled WGS sequence"/>
</dbReference>
<keyword evidence="4" id="KW-0235">DNA replication</keyword>
<comment type="similarity">
    <text evidence="6">Belongs to the DNA polymerase HolA subunit family.</text>
</comment>
<dbReference type="SUPFAM" id="SSF52540">
    <property type="entry name" value="P-loop containing nucleoside triphosphate hydrolases"/>
    <property type="match status" value="1"/>
</dbReference>
<dbReference type="Gene3D" id="1.20.272.10">
    <property type="match status" value="1"/>
</dbReference>
<dbReference type="AlphaFoldDB" id="A0A1Y1RQF5"/>
<dbReference type="NCBIfam" id="TIGR01128">
    <property type="entry name" value="holA"/>
    <property type="match status" value="1"/>
</dbReference>
<evidence type="ECO:0000256" key="4">
    <source>
        <dbReference type="ARBA" id="ARBA00022705"/>
    </source>
</evidence>
<dbReference type="InterPro" id="IPR005790">
    <property type="entry name" value="DNA_polIII_delta"/>
</dbReference>
<dbReference type="EC" id="2.7.7.7" evidence="1"/>
<keyword evidence="10" id="KW-1185">Reference proteome</keyword>
<comment type="catalytic activity">
    <reaction evidence="7">
        <text>DNA(n) + a 2'-deoxyribonucleoside 5'-triphosphate = DNA(n+1) + diphosphate</text>
        <dbReference type="Rhea" id="RHEA:22508"/>
        <dbReference type="Rhea" id="RHEA-COMP:17339"/>
        <dbReference type="Rhea" id="RHEA-COMP:17340"/>
        <dbReference type="ChEBI" id="CHEBI:33019"/>
        <dbReference type="ChEBI" id="CHEBI:61560"/>
        <dbReference type="ChEBI" id="CHEBI:173112"/>
        <dbReference type="EC" id="2.7.7.7"/>
    </reaction>
</comment>
<gene>
    <name evidence="9" type="ORF">A7979_00380</name>
</gene>
<evidence type="ECO:0000256" key="2">
    <source>
        <dbReference type="ARBA" id="ARBA00022679"/>
    </source>
</evidence>
<evidence type="ECO:0000313" key="9">
    <source>
        <dbReference type="EMBL" id="ORC22015.1"/>
    </source>
</evidence>
<dbReference type="GO" id="GO:0006261">
    <property type="term" value="P:DNA-templated DNA replication"/>
    <property type="evidence" value="ECO:0007669"/>
    <property type="project" value="TreeGrafter"/>
</dbReference>
<keyword evidence="3" id="KW-0548">Nucleotidyltransferase</keyword>
<dbReference type="OrthoDB" id="8478864at2"/>
<feature type="domain" description="DNA polymerase III delta subunit-like C-terminal" evidence="8">
    <location>
        <begin position="213"/>
        <end position="326"/>
    </location>
</feature>
<accession>A0A1Y1RQF5</accession>
<dbReference type="InterPro" id="IPR048466">
    <property type="entry name" value="DNA_pol3_delta-like_C"/>
</dbReference>
<evidence type="ECO:0000256" key="5">
    <source>
        <dbReference type="ARBA" id="ARBA00022932"/>
    </source>
</evidence>
<organism evidence="9 10">
    <name type="scientific">Rothia nasimurium</name>
    <dbReference type="NCBI Taxonomy" id="85336"/>
    <lineage>
        <taxon>Bacteria</taxon>
        <taxon>Bacillati</taxon>
        <taxon>Actinomycetota</taxon>
        <taxon>Actinomycetes</taxon>
        <taxon>Micrococcales</taxon>
        <taxon>Micrococcaceae</taxon>
        <taxon>Rothia</taxon>
    </lineage>
</organism>
<dbReference type="GO" id="GO:0003887">
    <property type="term" value="F:DNA-directed DNA polymerase activity"/>
    <property type="evidence" value="ECO:0007669"/>
    <property type="project" value="UniProtKB-KW"/>
</dbReference>
<dbReference type="GO" id="GO:0003677">
    <property type="term" value="F:DNA binding"/>
    <property type="evidence" value="ECO:0007669"/>
    <property type="project" value="InterPro"/>
</dbReference>
<evidence type="ECO:0000256" key="1">
    <source>
        <dbReference type="ARBA" id="ARBA00012417"/>
    </source>
</evidence>
<dbReference type="Gene3D" id="3.40.50.300">
    <property type="entry name" value="P-loop containing nucleotide triphosphate hydrolases"/>
    <property type="match status" value="1"/>
</dbReference>
<name>A0A1Y1RQF5_9MICC</name>
<proteinExistence type="inferred from homology"/>
<evidence type="ECO:0000256" key="7">
    <source>
        <dbReference type="ARBA" id="ARBA00049244"/>
    </source>
</evidence>